<dbReference type="Pfam" id="PF03466">
    <property type="entry name" value="LysR_substrate"/>
    <property type="match status" value="1"/>
</dbReference>
<keyword evidence="8" id="KW-1185">Reference proteome</keyword>
<dbReference type="InterPro" id="IPR005119">
    <property type="entry name" value="LysR_subst-bd"/>
</dbReference>
<dbReference type="EMBL" id="BAABCP010000002">
    <property type="protein sequence ID" value="GAA3949019.1"/>
    <property type="molecule type" value="Genomic_DNA"/>
</dbReference>
<feature type="region of interest" description="Disordered" evidence="5">
    <location>
        <begin position="300"/>
        <end position="323"/>
    </location>
</feature>
<reference evidence="8" key="1">
    <citation type="journal article" date="2019" name="Int. J. Syst. Evol. Microbiol.">
        <title>The Global Catalogue of Microorganisms (GCM) 10K type strain sequencing project: providing services to taxonomists for standard genome sequencing and annotation.</title>
        <authorList>
            <consortium name="The Broad Institute Genomics Platform"/>
            <consortium name="The Broad Institute Genome Sequencing Center for Infectious Disease"/>
            <person name="Wu L."/>
            <person name="Ma J."/>
        </authorList>
    </citation>
    <scope>NUCLEOTIDE SEQUENCE [LARGE SCALE GENOMIC DNA]</scope>
    <source>
        <strain evidence="8">JCM 17024</strain>
    </source>
</reference>
<comment type="similarity">
    <text evidence="1">Belongs to the LysR transcriptional regulatory family.</text>
</comment>
<dbReference type="Proteomes" id="UP001501591">
    <property type="component" value="Unassembled WGS sequence"/>
</dbReference>
<evidence type="ECO:0000256" key="3">
    <source>
        <dbReference type="ARBA" id="ARBA00023125"/>
    </source>
</evidence>
<gene>
    <name evidence="7" type="ORF">GCM10022383_28490</name>
</gene>
<dbReference type="PANTHER" id="PTHR30346">
    <property type="entry name" value="TRANSCRIPTIONAL DUAL REGULATOR HCAR-RELATED"/>
    <property type="match status" value="1"/>
</dbReference>
<dbReference type="SUPFAM" id="SSF46785">
    <property type="entry name" value="Winged helix' DNA-binding domain"/>
    <property type="match status" value="1"/>
</dbReference>
<evidence type="ECO:0000313" key="7">
    <source>
        <dbReference type="EMBL" id="GAA3949019.1"/>
    </source>
</evidence>
<keyword evidence="4" id="KW-0804">Transcription</keyword>
<keyword evidence="3" id="KW-0238">DNA-binding</keyword>
<dbReference type="Gene3D" id="3.40.190.290">
    <property type="match status" value="1"/>
</dbReference>
<keyword evidence="2" id="KW-0805">Transcription regulation</keyword>
<comment type="caution">
    <text evidence="7">The sequence shown here is derived from an EMBL/GenBank/DDBJ whole genome shotgun (WGS) entry which is preliminary data.</text>
</comment>
<dbReference type="RefSeq" id="WP_344820377.1">
    <property type="nucleotide sequence ID" value="NZ_BAABCP010000002.1"/>
</dbReference>
<dbReference type="InterPro" id="IPR036388">
    <property type="entry name" value="WH-like_DNA-bd_sf"/>
</dbReference>
<dbReference type="InterPro" id="IPR036390">
    <property type="entry name" value="WH_DNA-bd_sf"/>
</dbReference>
<dbReference type="InterPro" id="IPR000847">
    <property type="entry name" value="LysR_HTH_N"/>
</dbReference>
<dbReference type="Pfam" id="PF00126">
    <property type="entry name" value="HTH_1"/>
    <property type="match status" value="1"/>
</dbReference>
<evidence type="ECO:0000313" key="8">
    <source>
        <dbReference type="Proteomes" id="UP001501591"/>
    </source>
</evidence>
<accession>A0ABP7NL40</accession>
<feature type="domain" description="HTH lysR-type" evidence="6">
    <location>
        <begin position="11"/>
        <end position="68"/>
    </location>
</feature>
<sequence>MSDPYLTLADLSLRDVQAFIAVASTGSFRSAAGQLFTSQPAISRSVARLEADLGVRLLERGPRGATVTPAGEAALHRARVLASEVVALRTEARNGSRATIRLGAAATAAGSYLAPFLARWIPSNTTVRLQVIENGSARLRHQLIAGECDIAIVAPPIPPQFHSLPIARVGIRAYFPEGHELDVDDGPVSITDLAKFDLLVNDPSFLSTQELTASFEAAGLHPQVVYESSNAHTLAALAEAGVGVAVFASTVDVRGIPLASRAIRDRAWNSLGFSLRVAWSAGPRTPSYIREFGRLISEFSQQAAEGTAPPRGQDSNRGSGDDT</sequence>
<evidence type="ECO:0000256" key="5">
    <source>
        <dbReference type="SAM" id="MobiDB-lite"/>
    </source>
</evidence>
<name>A0ABP7NL40_9MICO</name>
<dbReference type="Gene3D" id="1.10.10.10">
    <property type="entry name" value="Winged helix-like DNA-binding domain superfamily/Winged helix DNA-binding domain"/>
    <property type="match status" value="1"/>
</dbReference>
<dbReference type="PROSITE" id="PS50931">
    <property type="entry name" value="HTH_LYSR"/>
    <property type="match status" value="1"/>
</dbReference>
<evidence type="ECO:0000256" key="2">
    <source>
        <dbReference type="ARBA" id="ARBA00023015"/>
    </source>
</evidence>
<dbReference type="SUPFAM" id="SSF53850">
    <property type="entry name" value="Periplasmic binding protein-like II"/>
    <property type="match status" value="1"/>
</dbReference>
<evidence type="ECO:0000256" key="4">
    <source>
        <dbReference type="ARBA" id="ARBA00023163"/>
    </source>
</evidence>
<dbReference type="CDD" id="cd05466">
    <property type="entry name" value="PBP2_LTTR_substrate"/>
    <property type="match status" value="1"/>
</dbReference>
<feature type="compositionally biased region" description="Polar residues" evidence="5">
    <location>
        <begin position="313"/>
        <end position="323"/>
    </location>
</feature>
<proteinExistence type="inferred from homology"/>
<organism evidence="7 8">
    <name type="scientific">Microbacterium soli</name>
    <dbReference type="NCBI Taxonomy" id="446075"/>
    <lineage>
        <taxon>Bacteria</taxon>
        <taxon>Bacillati</taxon>
        <taxon>Actinomycetota</taxon>
        <taxon>Actinomycetes</taxon>
        <taxon>Micrococcales</taxon>
        <taxon>Microbacteriaceae</taxon>
        <taxon>Microbacterium</taxon>
    </lineage>
</organism>
<evidence type="ECO:0000256" key="1">
    <source>
        <dbReference type="ARBA" id="ARBA00009437"/>
    </source>
</evidence>
<evidence type="ECO:0000259" key="6">
    <source>
        <dbReference type="PROSITE" id="PS50931"/>
    </source>
</evidence>
<protein>
    <submittedName>
        <fullName evidence="7">LysR substrate-binding domain-containing protein</fullName>
    </submittedName>
</protein>
<dbReference type="PANTHER" id="PTHR30346:SF0">
    <property type="entry name" value="HCA OPERON TRANSCRIPTIONAL ACTIVATOR HCAR"/>
    <property type="match status" value="1"/>
</dbReference>
<dbReference type="PRINTS" id="PR00039">
    <property type="entry name" value="HTHLYSR"/>
</dbReference>